<proteinExistence type="predicted"/>
<dbReference type="PATRIC" id="fig|1129367.4.peg.4483"/>
<sequence>MLIAHDFFDIFDLQAKHKAIRSEAQNTIVESEL</sequence>
<protein>
    <submittedName>
        <fullName evidence="1">Uncharacterized protein</fullName>
    </submittedName>
</protein>
<dbReference type="EMBL" id="AUXW01000180">
    <property type="protein sequence ID" value="KKE81704.1"/>
    <property type="molecule type" value="Genomic_DNA"/>
</dbReference>
<reference evidence="1 2" key="1">
    <citation type="journal article" date="2015" name="BMC Genomics">
        <title>Genome mining reveals unlocked bioactive potential of marine Gram-negative bacteria.</title>
        <authorList>
            <person name="Machado H."/>
            <person name="Sonnenschein E.C."/>
            <person name="Melchiorsen J."/>
            <person name="Gram L."/>
        </authorList>
    </citation>
    <scope>NUCLEOTIDE SEQUENCE [LARGE SCALE GENOMIC DNA]</scope>
    <source>
        <strain evidence="1 2">S4054</strain>
    </source>
</reference>
<gene>
    <name evidence="1" type="ORF">N479_21565</name>
</gene>
<organism evidence="1 2">
    <name type="scientific">Pseudoalteromonas luteoviolacea S4054</name>
    <dbReference type="NCBI Taxonomy" id="1129367"/>
    <lineage>
        <taxon>Bacteria</taxon>
        <taxon>Pseudomonadati</taxon>
        <taxon>Pseudomonadota</taxon>
        <taxon>Gammaproteobacteria</taxon>
        <taxon>Alteromonadales</taxon>
        <taxon>Pseudoalteromonadaceae</taxon>
        <taxon>Pseudoalteromonas</taxon>
    </lineage>
</organism>
<name>A0A0F6A8H4_9GAMM</name>
<evidence type="ECO:0000313" key="2">
    <source>
        <dbReference type="Proteomes" id="UP000033434"/>
    </source>
</evidence>
<comment type="caution">
    <text evidence="1">The sequence shown here is derived from an EMBL/GenBank/DDBJ whole genome shotgun (WGS) entry which is preliminary data.</text>
</comment>
<accession>A0A0F6A8H4</accession>
<dbReference type="AlphaFoldDB" id="A0A0F6A8H4"/>
<evidence type="ECO:0000313" key="1">
    <source>
        <dbReference type="EMBL" id="KKE81704.1"/>
    </source>
</evidence>
<dbReference type="Proteomes" id="UP000033434">
    <property type="component" value="Unassembled WGS sequence"/>
</dbReference>